<dbReference type="PROSITE" id="PS51898">
    <property type="entry name" value="TYR_RECOMBINASE"/>
    <property type="match status" value="1"/>
</dbReference>
<dbReference type="AlphaFoldDB" id="A0A0C5WYS7"/>
<keyword evidence="2" id="KW-0238">DNA-binding</keyword>
<evidence type="ECO:0000313" key="4">
    <source>
        <dbReference type="EMBL" id="AJR18458.1"/>
    </source>
</evidence>
<comment type="similarity">
    <text evidence="1">Belongs to the 'phage' integrase family.</text>
</comment>
<dbReference type="PANTHER" id="PTHR30349">
    <property type="entry name" value="PHAGE INTEGRASE-RELATED"/>
    <property type="match status" value="1"/>
</dbReference>
<dbReference type="InterPro" id="IPR002104">
    <property type="entry name" value="Integrase_catalytic"/>
</dbReference>
<dbReference type="GO" id="GO:0015074">
    <property type="term" value="P:DNA integration"/>
    <property type="evidence" value="ECO:0007669"/>
    <property type="project" value="InterPro"/>
</dbReference>
<evidence type="ECO:0000256" key="2">
    <source>
        <dbReference type="ARBA" id="ARBA00023125"/>
    </source>
</evidence>
<dbReference type="GO" id="GO:0003677">
    <property type="term" value="F:DNA binding"/>
    <property type="evidence" value="ECO:0007669"/>
    <property type="project" value="UniProtKB-KW"/>
</dbReference>
<dbReference type="Gene3D" id="1.10.443.10">
    <property type="entry name" value="Intergrase catalytic core"/>
    <property type="match status" value="1"/>
</dbReference>
<keyword evidence="3" id="KW-0233">DNA recombination</keyword>
<dbReference type="InterPro" id="IPR013762">
    <property type="entry name" value="Integrase-like_cat_sf"/>
</dbReference>
<dbReference type="EMBL" id="CP009896">
    <property type="protein sequence ID" value="AJR18458.1"/>
    <property type="molecule type" value="Genomic_DNA"/>
</dbReference>
<keyword evidence="5" id="KW-1185">Reference proteome</keyword>
<accession>A0A0C5WYS7</accession>
<dbReference type="InterPro" id="IPR050090">
    <property type="entry name" value="Tyrosine_recombinase_XerCD"/>
</dbReference>
<dbReference type="STRING" id="2045.KR76_14995"/>
<protein>
    <submittedName>
        <fullName evidence="4">Integrase</fullName>
    </submittedName>
</protein>
<organism evidence="4 5">
    <name type="scientific">Nocardioides simplex</name>
    <name type="common">Arthrobacter simplex</name>
    <dbReference type="NCBI Taxonomy" id="2045"/>
    <lineage>
        <taxon>Bacteria</taxon>
        <taxon>Bacillati</taxon>
        <taxon>Actinomycetota</taxon>
        <taxon>Actinomycetes</taxon>
        <taxon>Propionibacteriales</taxon>
        <taxon>Nocardioidaceae</taxon>
        <taxon>Pimelobacter</taxon>
    </lineage>
</organism>
<name>A0A0C5WYS7_NOCSI</name>
<dbReference type="RefSeq" id="WP_052138704.1">
    <property type="nucleotide sequence ID" value="NZ_CP009896.1"/>
</dbReference>
<dbReference type="SUPFAM" id="SSF56349">
    <property type="entry name" value="DNA breaking-rejoining enzymes"/>
    <property type="match status" value="1"/>
</dbReference>
<dbReference type="GeneID" id="96612603"/>
<reference evidence="4 5" key="1">
    <citation type="journal article" date="2015" name="Genome Announc.">
        <title>Complete Genome Sequence of Steroid-Transforming Nocardioides simplex VKM Ac-2033D.</title>
        <authorList>
            <person name="Shtratnikova V.Y."/>
            <person name="Schelkunov M.I."/>
            <person name="Pekov Y.A."/>
            <person name="Fokina V.V."/>
            <person name="Logacheva M.D."/>
            <person name="Sokolov S.L."/>
            <person name="Bragin E.Y."/>
            <person name="Ashapkin V.V."/>
            <person name="Donova M.V."/>
        </authorList>
    </citation>
    <scope>NUCLEOTIDE SEQUENCE [LARGE SCALE GENOMIC DNA]</scope>
    <source>
        <strain evidence="4 5">VKM Ac-2033D</strain>
    </source>
</reference>
<gene>
    <name evidence="4" type="ORF">KR76_14995</name>
</gene>
<dbReference type="InterPro" id="IPR010998">
    <property type="entry name" value="Integrase_recombinase_N"/>
</dbReference>
<evidence type="ECO:0000256" key="3">
    <source>
        <dbReference type="ARBA" id="ARBA00023172"/>
    </source>
</evidence>
<dbReference type="HOGENOM" id="CLU_027562_17_5_11"/>
<dbReference type="KEGG" id="psim:KR76_14995"/>
<evidence type="ECO:0000313" key="5">
    <source>
        <dbReference type="Proteomes" id="UP000030300"/>
    </source>
</evidence>
<dbReference type="Pfam" id="PF00589">
    <property type="entry name" value="Phage_integrase"/>
    <property type="match status" value="1"/>
</dbReference>
<dbReference type="Gene3D" id="1.10.150.130">
    <property type="match status" value="1"/>
</dbReference>
<dbReference type="OrthoDB" id="1822491at2"/>
<dbReference type="GO" id="GO:0006310">
    <property type="term" value="P:DNA recombination"/>
    <property type="evidence" value="ECO:0007669"/>
    <property type="project" value="UniProtKB-KW"/>
</dbReference>
<dbReference type="PANTHER" id="PTHR30349:SF64">
    <property type="entry name" value="PROPHAGE INTEGRASE INTD-RELATED"/>
    <property type="match status" value="1"/>
</dbReference>
<dbReference type="Proteomes" id="UP000030300">
    <property type="component" value="Chromosome"/>
</dbReference>
<dbReference type="InterPro" id="IPR011010">
    <property type="entry name" value="DNA_brk_join_enz"/>
</dbReference>
<sequence length="401" mass="44864">MASIDRLPSGKWRATVVTPIKQPNGRFRRVTKTDPLKSVVEHWAKRTEAAIATGTWIAPENAATTLGEYRAVWRTTKVADSSSIEKNDSHWRVHIEPVWAGHPLGLIVRPDLKTWVKQLATEQCRRCHASPGIGADGLLKVHKTSLTGAALLRAQRREEPTVRRCSGSGIEPGLGAWTIQGIVSHLSGLLTSAVEDGLIPANPALRLNLPPARPKPIFFWHSWEAEKIILELEEPYALAVDLDMHVGYRPGELFGLTRRYVDVHTWQIYVHGVATRTGWRPYAKSTRSHRATPIPKRLRERVAEHVEDLGPDDLLFPAPGGGVWDDRNFARRIFTPAIKRAGVKLGTPYDMRHTAASWLVQKGVDLKRVQDLLGHEKYSTTLRYAHLKPGAFDEVLDAWGD</sequence>
<proteinExistence type="inferred from homology"/>
<dbReference type="CDD" id="cd01189">
    <property type="entry name" value="INT_ICEBs1_C_like"/>
    <property type="match status" value="1"/>
</dbReference>
<evidence type="ECO:0000256" key="1">
    <source>
        <dbReference type="ARBA" id="ARBA00008857"/>
    </source>
</evidence>